<evidence type="ECO:0000256" key="5">
    <source>
        <dbReference type="PROSITE-ProRule" id="PRU01091"/>
    </source>
</evidence>
<dbReference type="Proteomes" id="UP000186351">
    <property type="component" value="Chromosome"/>
</dbReference>
<evidence type="ECO:0000256" key="3">
    <source>
        <dbReference type="ARBA" id="ARBA00023125"/>
    </source>
</evidence>
<dbReference type="InterPro" id="IPR001789">
    <property type="entry name" value="Sig_transdc_resp-reg_receiver"/>
</dbReference>
<dbReference type="Pfam" id="PF00072">
    <property type="entry name" value="Response_reg"/>
    <property type="match status" value="1"/>
</dbReference>
<dbReference type="EMBL" id="CP015402">
    <property type="protein sequence ID" value="ANU64300.1"/>
    <property type="molecule type" value="Genomic_DNA"/>
</dbReference>
<dbReference type="InterPro" id="IPR011006">
    <property type="entry name" value="CheY-like_superfamily"/>
</dbReference>
<dbReference type="PANTHER" id="PTHR48111:SF40">
    <property type="entry name" value="PHOSPHATE REGULON TRANSCRIPTIONAL REGULATORY PROTEIN PHOB"/>
    <property type="match status" value="1"/>
</dbReference>
<dbReference type="GeneID" id="65537519"/>
<keyword evidence="1 4" id="KW-0597">Phosphoprotein</keyword>
<protein>
    <submittedName>
        <fullName evidence="8">DNA-binding response regulator</fullName>
    </submittedName>
</protein>
<evidence type="ECO:0000256" key="1">
    <source>
        <dbReference type="ARBA" id="ARBA00022553"/>
    </source>
</evidence>
<dbReference type="InterPro" id="IPR039420">
    <property type="entry name" value="WalR-like"/>
</dbReference>
<sequence>MTDRATHSISNSNSQGSKIMIADEDLLACDLMQYSLENEGYKVEVCHSAKEAMEKNLSGYSLFIIDMNLDDSTGIKLAYHLKQNKATARIPLIFCSSPDGDVIGGLDFGADDYILKPFSMREMAARVNALLRRSRLGSAQEKHDKPTMVSHNTLTVNLRERTTFIDSQPVKLGRDEYSLLVFLISHKNKIFDADEIYDNAWPEKDTVSEVYISNVLDRLRAKLGRYSHYLVTRYGYGYGFIQ</sequence>
<evidence type="ECO:0000259" key="7">
    <source>
        <dbReference type="PROSITE" id="PS51755"/>
    </source>
</evidence>
<evidence type="ECO:0000256" key="4">
    <source>
        <dbReference type="PROSITE-ProRule" id="PRU00169"/>
    </source>
</evidence>
<dbReference type="GO" id="GO:0032993">
    <property type="term" value="C:protein-DNA complex"/>
    <property type="evidence" value="ECO:0007669"/>
    <property type="project" value="TreeGrafter"/>
</dbReference>
<dbReference type="STRING" id="1796646.A4V02_11615"/>
<dbReference type="GO" id="GO:0005829">
    <property type="term" value="C:cytosol"/>
    <property type="evidence" value="ECO:0007669"/>
    <property type="project" value="TreeGrafter"/>
</dbReference>
<accession>A0A1B1SC67</accession>
<keyword evidence="2" id="KW-0902">Two-component regulatory system</keyword>
<dbReference type="Pfam" id="PF00486">
    <property type="entry name" value="Trans_reg_C"/>
    <property type="match status" value="1"/>
</dbReference>
<dbReference type="SMART" id="SM00448">
    <property type="entry name" value="REC"/>
    <property type="match status" value="1"/>
</dbReference>
<evidence type="ECO:0000313" key="8">
    <source>
        <dbReference type="EMBL" id="ANU64300.1"/>
    </source>
</evidence>
<dbReference type="GO" id="GO:0006355">
    <property type="term" value="P:regulation of DNA-templated transcription"/>
    <property type="evidence" value="ECO:0007669"/>
    <property type="project" value="InterPro"/>
</dbReference>
<dbReference type="InterPro" id="IPR001867">
    <property type="entry name" value="OmpR/PhoB-type_DNA-bd"/>
</dbReference>
<evidence type="ECO:0000259" key="6">
    <source>
        <dbReference type="PROSITE" id="PS50110"/>
    </source>
</evidence>
<dbReference type="Gene3D" id="1.10.10.10">
    <property type="entry name" value="Winged helix-like DNA-binding domain superfamily/Winged helix DNA-binding domain"/>
    <property type="match status" value="1"/>
</dbReference>
<dbReference type="GO" id="GO:0000156">
    <property type="term" value="F:phosphorelay response regulator activity"/>
    <property type="evidence" value="ECO:0007669"/>
    <property type="project" value="TreeGrafter"/>
</dbReference>
<reference evidence="9" key="1">
    <citation type="submission" date="2016-04" db="EMBL/GenBank/DDBJ databases">
        <title>Complete Genome Sequences of Twelve Strains of a Stable Defined Moderately Diverse Mouse Microbiota 2 (sDMDMm2).</title>
        <authorList>
            <person name="Uchimura Y."/>
            <person name="Wyss M."/>
            <person name="Brugiroux S."/>
            <person name="Limenitakis J.P."/>
            <person name="Stecher B."/>
            <person name="McCoy K.D."/>
            <person name="Macpherson A.J."/>
        </authorList>
    </citation>
    <scope>NUCLEOTIDE SEQUENCE [LARGE SCALE GENOMIC DNA]</scope>
    <source>
        <strain evidence="9">YL27</strain>
    </source>
</reference>
<dbReference type="AlphaFoldDB" id="A0A1B1SC67"/>
<dbReference type="OrthoDB" id="9790442at2"/>
<feature type="DNA-binding region" description="OmpR/PhoB-type" evidence="5">
    <location>
        <begin position="145"/>
        <end position="242"/>
    </location>
</feature>
<dbReference type="InterPro" id="IPR036388">
    <property type="entry name" value="WH-like_DNA-bd_sf"/>
</dbReference>
<feature type="modified residue" description="4-aspartylphosphate" evidence="4">
    <location>
        <position position="66"/>
    </location>
</feature>
<keyword evidence="3 5" id="KW-0238">DNA-binding</keyword>
<organism evidence="8 9">
    <name type="scientific">Muribaculum intestinale</name>
    <dbReference type="NCBI Taxonomy" id="1796646"/>
    <lineage>
        <taxon>Bacteria</taxon>
        <taxon>Pseudomonadati</taxon>
        <taxon>Bacteroidota</taxon>
        <taxon>Bacteroidia</taxon>
        <taxon>Bacteroidales</taxon>
        <taxon>Muribaculaceae</taxon>
        <taxon>Muribaculum</taxon>
    </lineage>
</organism>
<dbReference type="PROSITE" id="PS51755">
    <property type="entry name" value="OMPR_PHOB"/>
    <property type="match status" value="1"/>
</dbReference>
<evidence type="ECO:0000256" key="2">
    <source>
        <dbReference type="ARBA" id="ARBA00023012"/>
    </source>
</evidence>
<dbReference type="SUPFAM" id="SSF52172">
    <property type="entry name" value="CheY-like"/>
    <property type="match status" value="1"/>
</dbReference>
<dbReference type="PANTHER" id="PTHR48111">
    <property type="entry name" value="REGULATOR OF RPOS"/>
    <property type="match status" value="1"/>
</dbReference>
<dbReference type="InterPro" id="IPR016032">
    <property type="entry name" value="Sig_transdc_resp-reg_C-effctor"/>
</dbReference>
<accession>A0A1Z2XGP4</accession>
<feature type="domain" description="OmpR/PhoB-type" evidence="7">
    <location>
        <begin position="145"/>
        <end position="242"/>
    </location>
</feature>
<gene>
    <name evidence="8" type="ORF">A4V02_11615</name>
</gene>
<proteinExistence type="predicted"/>
<dbReference type="PROSITE" id="PS50110">
    <property type="entry name" value="RESPONSE_REGULATORY"/>
    <property type="match status" value="1"/>
</dbReference>
<dbReference type="RefSeq" id="WP_068961583.1">
    <property type="nucleotide sequence ID" value="NZ_CP015402.2"/>
</dbReference>
<feature type="domain" description="Response regulatory" evidence="6">
    <location>
        <begin position="18"/>
        <end position="131"/>
    </location>
</feature>
<dbReference type="Gene3D" id="3.40.50.2300">
    <property type="match status" value="1"/>
</dbReference>
<evidence type="ECO:0000313" key="9">
    <source>
        <dbReference type="Proteomes" id="UP000186351"/>
    </source>
</evidence>
<dbReference type="SMART" id="SM00862">
    <property type="entry name" value="Trans_reg_C"/>
    <property type="match status" value="1"/>
</dbReference>
<dbReference type="Gene3D" id="6.10.250.690">
    <property type="match status" value="1"/>
</dbReference>
<keyword evidence="9" id="KW-1185">Reference proteome</keyword>
<dbReference type="KEGG" id="pary:A4V02_11615"/>
<dbReference type="CDD" id="cd00383">
    <property type="entry name" value="trans_reg_C"/>
    <property type="match status" value="1"/>
</dbReference>
<name>A0A1B1SC67_9BACT</name>
<dbReference type="GO" id="GO:0000976">
    <property type="term" value="F:transcription cis-regulatory region binding"/>
    <property type="evidence" value="ECO:0007669"/>
    <property type="project" value="TreeGrafter"/>
</dbReference>
<dbReference type="SUPFAM" id="SSF46894">
    <property type="entry name" value="C-terminal effector domain of the bipartite response regulators"/>
    <property type="match status" value="1"/>
</dbReference>